<sequence length="737" mass="79723">MLRPGTFLQDRYEIIERIGSGGMSDVYKAKCHKLNRMVAIKVLKEEFCSDANFIAKFKMEAQSAAGLAHPNIVSVYDVVDEGSLHYIVMELVEGITLKNYIAKKGKLEIQETIGIAIQVAQGIAAAHDQNIVHRDIKPQNIIISRDGKVKVADFGIAKAVSAQTTTTAAIGSVHYISPEQARGGYSDARSDIYSLGITMYEMVTGHVPFEGDNTVAVALAHLEEPITPPSSFNPKIPVSLEKIILKCTEKKPEFRYNTAIEVINDLRHALIEPDVDFVKMVSGVDNTAPTRPISSEELALIREGSRKDTDPGHKESSREPELPKEPQKEILLPFEDTKRKYREDDAYFSYGEEERGGRKRRSQGSKRREMDEDVNPQIEKILTGLGIFVAILFVAGAIFLIAKVSGLLQMGSVPSQETTPAVEESQETDGTKTEMPKLEGLSVEAAEALAAESDLELHVREYVDSEDVEAGVVLSQEQEEGALVEKYSDVYVTVSNGPKNAPVDLASLELAGQTEAQARQILEDAGLVASVTTEYSDTVEQGKVIRYEPETANKGDEVTLIVSNGSENTMTIVPSLLNKPEEEAIALLVESGLVPGTTNVDASNTVPKGYVLSQEAPAGTAIARGSAVGYVISSGPAESRQRYVAAINETFDPSSLVGPGSGSVSLEIAIRLKQVVDGSVEYTPLMPATEVTGSTLIPVSFSNIEGASGVTSGELEIVNVETGEILKSYPLTFFPQE</sequence>
<organism evidence="13 14">
    <name type="scientific">Candidatus Lachnoclostridium stercoravium</name>
    <dbReference type="NCBI Taxonomy" id="2838633"/>
    <lineage>
        <taxon>Bacteria</taxon>
        <taxon>Bacillati</taxon>
        <taxon>Bacillota</taxon>
        <taxon>Clostridia</taxon>
        <taxon>Lachnospirales</taxon>
        <taxon>Lachnospiraceae</taxon>
    </lineage>
</organism>
<dbReference type="FunFam" id="3.30.200.20:FF:000035">
    <property type="entry name" value="Serine/threonine protein kinase Stk1"/>
    <property type="match status" value="1"/>
</dbReference>
<dbReference type="CDD" id="cd14014">
    <property type="entry name" value="STKc_PknB_like"/>
    <property type="match status" value="1"/>
</dbReference>
<evidence type="ECO:0000313" key="13">
    <source>
        <dbReference type="EMBL" id="HJA71811.1"/>
    </source>
</evidence>
<dbReference type="GO" id="GO:0005524">
    <property type="term" value="F:ATP binding"/>
    <property type="evidence" value="ECO:0007669"/>
    <property type="project" value="UniProtKB-UniRule"/>
</dbReference>
<keyword evidence="2" id="KW-0723">Serine/threonine-protein kinase</keyword>
<feature type="domain" description="PASTA" evidence="12">
    <location>
        <begin position="565"/>
        <end position="634"/>
    </location>
</feature>
<gene>
    <name evidence="13" type="primary">pknB</name>
    <name evidence="13" type="ORF">IAA07_09605</name>
</gene>
<keyword evidence="6 9" id="KW-0067">ATP-binding</keyword>
<dbReference type="SMART" id="SM00740">
    <property type="entry name" value="PASTA"/>
    <property type="match status" value="3"/>
</dbReference>
<comment type="catalytic activity">
    <reaction evidence="8">
        <text>L-seryl-[protein] + ATP = O-phospho-L-seryl-[protein] + ADP + H(+)</text>
        <dbReference type="Rhea" id="RHEA:17989"/>
        <dbReference type="Rhea" id="RHEA-COMP:9863"/>
        <dbReference type="Rhea" id="RHEA-COMP:11604"/>
        <dbReference type="ChEBI" id="CHEBI:15378"/>
        <dbReference type="ChEBI" id="CHEBI:29999"/>
        <dbReference type="ChEBI" id="CHEBI:30616"/>
        <dbReference type="ChEBI" id="CHEBI:83421"/>
        <dbReference type="ChEBI" id="CHEBI:456216"/>
        <dbReference type="EC" id="2.7.11.1"/>
    </reaction>
</comment>
<evidence type="ECO:0000259" key="12">
    <source>
        <dbReference type="PROSITE" id="PS51178"/>
    </source>
</evidence>
<reference evidence="13" key="2">
    <citation type="submission" date="2021-04" db="EMBL/GenBank/DDBJ databases">
        <authorList>
            <person name="Gilroy R."/>
        </authorList>
    </citation>
    <scope>NUCLEOTIDE SEQUENCE</scope>
    <source>
        <strain evidence="13">CHK178-16964</strain>
    </source>
</reference>
<dbReference type="InterPro" id="IPR000719">
    <property type="entry name" value="Prot_kinase_dom"/>
</dbReference>
<feature type="region of interest" description="Disordered" evidence="10">
    <location>
        <begin position="350"/>
        <end position="372"/>
    </location>
</feature>
<dbReference type="CDD" id="cd06577">
    <property type="entry name" value="PASTA_pknB"/>
    <property type="match status" value="3"/>
</dbReference>
<dbReference type="AlphaFoldDB" id="A0A9D2HI64"/>
<comment type="catalytic activity">
    <reaction evidence="7">
        <text>L-threonyl-[protein] + ATP = O-phospho-L-threonyl-[protein] + ADP + H(+)</text>
        <dbReference type="Rhea" id="RHEA:46608"/>
        <dbReference type="Rhea" id="RHEA-COMP:11060"/>
        <dbReference type="Rhea" id="RHEA-COMP:11605"/>
        <dbReference type="ChEBI" id="CHEBI:15378"/>
        <dbReference type="ChEBI" id="CHEBI:30013"/>
        <dbReference type="ChEBI" id="CHEBI:30616"/>
        <dbReference type="ChEBI" id="CHEBI:61977"/>
        <dbReference type="ChEBI" id="CHEBI:456216"/>
        <dbReference type="EC" id="2.7.11.1"/>
    </reaction>
</comment>
<feature type="region of interest" description="Disordered" evidence="10">
    <location>
        <begin position="285"/>
        <end position="335"/>
    </location>
</feature>
<evidence type="ECO:0000256" key="10">
    <source>
        <dbReference type="SAM" id="MobiDB-lite"/>
    </source>
</evidence>
<evidence type="ECO:0000256" key="2">
    <source>
        <dbReference type="ARBA" id="ARBA00022527"/>
    </source>
</evidence>
<evidence type="ECO:0000256" key="1">
    <source>
        <dbReference type="ARBA" id="ARBA00012513"/>
    </source>
</evidence>
<reference evidence="13" key="1">
    <citation type="journal article" date="2021" name="PeerJ">
        <title>Extensive microbial diversity within the chicken gut microbiome revealed by metagenomics and culture.</title>
        <authorList>
            <person name="Gilroy R."/>
            <person name="Ravi A."/>
            <person name="Getino M."/>
            <person name="Pursley I."/>
            <person name="Horton D.L."/>
            <person name="Alikhan N.F."/>
            <person name="Baker D."/>
            <person name="Gharbi K."/>
            <person name="Hall N."/>
            <person name="Watson M."/>
            <person name="Adriaenssens E.M."/>
            <person name="Foster-Nyarko E."/>
            <person name="Jarju S."/>
            <person name="Secka A."/>
            <person name="Antonio M."/>
            <person name="Oren A."/>
            <person name="Chaudhuri R.R."/>
            <person name="La Ragione R."/>
            <person name="Hildebrand F."/>
            <person name="Pallen M.J."/>
        </authorList>
    </citation>
    <scope>NUCLEOTIDE SEQUENCE</scope>
    <source>
        <strain evidence="13">CHK178-16964</strain>
    </source>
</reference>
<feature type="domain" description="PASTA" evidence="12">
    <location>
        <begin position="499"/>
        <end position="564"/>
    </location>
</feature>
<dbReference type="InterPro" id="IPR005543">
    <property type="entry name" value="PASTA_dom"/>
</dbReference>
<evidence type="ECO:0000256" key="6">
    <source>
        <dbReference type="ARBA" id="ARBA00022840"/>
    </source>
</evidence>
<feature type="domain" description="Protein kinase" evidence="11">
    <location>
        <begin position="12"/>
        <end position="271"/>
    </location>
</feature>
<evidence type="ECO:0000256" key="3">
    <source>
        <dbReference type="ARBA" id="ARBA00022679"/>
    </source>
</evidence>
<dbReference type="SUPFAM" id="SSF56112">
    <property type="entry name" value="Protein kinase-like (PK-like)"/>
    <property type="match status" value="1"/>
</dbReference>
<dbReference type="GO" id="GO:0004674">
    <property type="term" value="F:protein serine/threonine kinase activity"/>
    <property type="evidence" value="ECO:0007669"/>
    <property type="project" value="UniProtKB-KW"/>
</dbReference>
<protein>
    <recommendedName>
        <fullName evidence="1">non-specific serine/threonine protein kinase</fullName>
        <ecNumber evidence="1">2.7.11.1</ecNumber>
    </recommendedName>
</protein>
<evidence type="ECO:0000256" key="5">
    <source>
        <dbReference type="ARBA" id="ARBA00022777"/>
    </source>
</evidence>
<dbReference type="NCBIfam" id="NF033483">
    <property type="entry name" value="PknB_PASTA_kin"/>
    <property type="match status" value="1"/>
</dbReference>
<dbReference type="PROSITE" id="PS51178">
    <property type="entry name" value="PASTA"/>
    <property type="match status" value="3"/>
</dbReference>
<dbReference type="Proteomes" id="UP000823900">
    <property type="component" value="Unassembled WGS sequence"/>
</dbReference>
<dbReference type="SMART" id="SM00220">
    <property type="entry name" value="S_TKc"/>
    <property type="match status" value="1"/>
</dbReference>
<keyword evidence="5 13" id="KW-0418">Kinase</keyword>
<evidence type="ECO:0000256" key="8">
    <source>
        <dbReference type="ARBA" id="ARBA00048679"/>
    </source>
</evidence>
<name>A0A9D2HI64_9FIRM</name>
<evidence type="ECO:0000256" key="7">
    <source>
        <dbReference type="ARBA" id="ARBA00047899"/>
    </source>
</evidence>
<accession>A0A9D2HI64</accession>
<dbReference type="Pfam" id="PF03793">
    <property type="entry name" value="PASTA"/>
    <property type="match status" value="3"/>
</dbReference>
<dbReference type="InterPro" id="IPR011009">
    <property type="entry name" value="Kinase-like_dom_sf"/>
</dbReference>
<dbReference type="InterPro" id="IPR017441">
    <property type="entry name" value="Protein_kinase_ATP_BS"/>
</dbReference>
<keyword evidence="4 9" id="KW-0547">Nucleotide-binding</keyword>
<dbReference type="Pfam" id="PF00069">
    <property type="entry name" value="Pkinase"/>
    <property type="match status" value="1"/>
</dbReference>
<feature type="domain" description="PASTA" evidence="12">
    <location>
        <begin position="429"/>
        <end position="496"/>
    </location>
</feature>
<dbReference type="Gene3D" id="3.30.200.20">
    <property type="entry name" value="Phosphorylase Kinase, domain 1"/>
    <property type="match status" value="1"/>
</dbReference>
<dbReference type="PROSITE" id="PS50011">
    <property type="entry name" value="PROTEIN_KINASE_DOM"/>
    <property type="match status" value="1"/>
</dbReference>
<dbReference type="EC" id="2.7.11.1" evidence="1"/>
<dbReference type="PANTHER" id="PTHR43289:SF34">
    <property type="entry name" value="SERINE_THREONINE-PROTEIN KINASE YBDM-RELATED"/>
    <property type="match status" value="1"/>
</dbReference>
<evidence type="ECO:0000259" key="11">
    <source>
        <dbReference type="PROSITE" id="PS50011"/>
    </source>
</evidence>
<dbReference type="InterPro" id="IPR008271">
    <property type="entry name" value="Ser/Thr_kinase_AS"/>
</dbReference>
<dbReference type="Gene3D" id="3.30.10.20">
    <property type="match status" value="3"/>
</dbReference>
<feature type="binding site" evidence="9">
    <location>
        <position position="41"/>
    </location>
    <ligand>
        <name>ATP</name>
        <dbReference type="ChEBI" id="CHEBI:30616"/>
    </ligand>
</feature>
<evidence type="ECO:0000256" key="9">
    <source>
        <dbReference type="PROSITE-ProRule" id="PRU10141"/>
    </source>
</evidence>
<dbReference type="PROSITE" id="PS00108">
    <property type="entry name" value="PROTEIN_KINASE_ST"/>
    <property type="match status" value="1"/>
</dbReference>
<dbReference type="EMBL" id="DWZA01000086">
    <property type="protein sequence ID" value="HJA71811.1"/>
    <property type="molecule type" value="Genomic_DNA"/>
</dbReference>
<comment type="caution">
    <text evidence="13">The sequence shown here is derived from an EMBL/GenBank/DDBJ whole genome shotgun (WGS) entry which is preliminary data.</text>
</comment>
<dbReference type="PROSITE" id="PS00107">
    <property type="entry name" value="PROTEIN_KINASE_ATP"/>
    <property type="match status" value="1"/>
</dbReference>
<keyword evidence="3" id="KW-0808">Transferase</keyword>
<dbReference type="PANTHER" id="PTHR43289">
    <property type="entry name" value="MITOGEN-ACTIVATED PROTEIN KINASE KINASE KINASE 20-RELATED"/>
    <property type="match status" value="1"/>
</dbReference>
<proteinExistence type="predicted"/>
<dbReference type="Gene3D" id="1.10.510.10">
    <property type="entry name" value="Transferase(Phosphotransferase) domain 1"/>
    <property type="match status" value="1"/>
</dbReference>
<evidence type="ECO:0000313" key="14">
    <source>
        <dbReference type="Proteomes" id="UP000823900"/>
    </source>
</evidence>
<feature type="compositionally biased region" description="Basic and acidic residues" evidence="10">
    <location>
        <begin position="299"/>
        <end position="328"/>
    </location>
</feature>
<feature type="region of interest" description="Disordered" evidence="10">
    <location>
        <begin position="413"/>
        <end position="432"/>
    </location>
</feature>
<dbReference type="FunFam" id="1.10.510.10:FF:000021">
    <property type="entry name" value="Serine/threonine protein kinase"/>
    <property type="match status" value="1"/>
</dbReference>
<evidence type="ECO:0000256" key="4">
    <source>
        <dbReference type="ARBA" id="ARBA00022741"/>
    </source>
</evidence>